<dbReference type="InterPro" id="IPR011333">
    <property type="entry name" value="SKP1/BTB/POZ_sf"/>
</dbReference>
<comment type="caution">
    <text evidence="1">The sequence shown here is derived from an EMBL/GenBank/DDBJ whole genome shotgun (WGS) entry which is preliminary data.</text>
</comment>
<protein>
    <submittedName>
        <fullName evidence="1">Uncharacterized protein</fullName>
    </submittedName>
</protein>
<proteinExistence type="predicted"/>
<organism evidence="1 2">
    <name type="scientific">Orbilia blumenaviensis</name>
    <dbReference type="NCBI Taxonomy" id="1796055"/>
    <lineage>
        <taxon>Eukaryota</taxon>
        <taxon>Fungi</taxon>
        <taxon>Dikarya</taxon>
        <taxon>Ascomycota</taxon>
        <taxon>Pezizomycotina</taxon>
        <taxon>Orbiliomycetes</taxon>
        <taxon>Orbiliales</taxon>
        <taxon>Orbiliaceae</taxon>
        <taxon>Orbilia</taxon>
    </lineage>
</organism>
<dbReference type="Gene3D" id="3.30.710.10">
    <property type="entry name" value="Potassium Channel Kv1.1, Chain A"/>
    <property type="match status" value="1"/>
</dbReference>
<keyword evidence="2" id="KW-1185">Reference proteome</keyword>
<reference evidence="1 2" key="1">
    <citation type="submission" date="2019-10" db="EMBL/GenBank/DDBJ databases">
        <authorList>
            <person name="Palmer J.M."/>
        </authorList>
    </citation>
    <scope>NUCLEOTIDE SEQUENCE [LARGE SCALE GENOMIC DNA]</scope>
    <source>
        <strain evidence="1 2">TWF730</strain>
    </source>
</reference>
<sequence length="166" mass="18696">MEPPEFEIMIQWLYDGGYELPDEVYGSDFACIYKTADFLGISGLKQEMVKQFATLLKSERTATEIRRIKSPLTVLLEVTEIAPCSDWELLRHMANEAMVASSFTKDGLFDIATGKLGSPLFAAIMLEAYQTYIRLNTCIRCVFNAKDRPGGFCRVCKKDLSTIPKS</sequence>
<name>A0AAV9V6J7_9PEZI</name>
<dbReference type="EMBL" id="JAVHNS010000005">
    <property type="protein sequence ID" value="KAK6354399.1"/>
    <property type="molecule type" value="Genomic_DNA"/>
</dbReference>
<dbReference type="AlphaFoldDB" id="A0AAV9V6J7"/>
<evidence type="ECO:0000313" key="2">
    <source>
        <dbReference type="Proteomes" id="UP001373714"/>
    </source>
</evidence>
<gene>
    <name evidence="1" type="ORF">TWF730_008806</name>
</gene>
<evidence type="ECO:0000313" key="1">
    <source>
        <dbReference type="EMBL" id="KAK6354399.1"/>
    </source>
</evidence>
<accession>A0AAV9V6J7</accession>
<dbReference type="Proteomes" id="UP001373714">
    <property type="component" value="Unassembled WGS sequence"/>
</dbReference>